<dbReference type="Pfam" id="PF04978">
    <property type="entry name" value="MST"/>
    <property type="match status" value="1"/>
</dbReference>
<accession>A0ABV9WF26</accession>
<reference evidence="2" key="1">
    <citation type="journal article" date="2019" name="Int. J. Syst. Evol. Microbiol.">
        <title>The Global Catalogue of Microorganisms (GCM) 10K type strain sequencing project: providing services to taxonomists for standard genome sequencing and annotation.</title>
        <authorList>
            <consortium name="The Broad Institute Genomics Platform"/>
            <consortium name="The Broad Institute Genome Sequencing Center for Infectious Disease"/>
            <person name="Wu L."/>
            <person name="Ma J."/>
        </authorList>
    </citation>
    <scope>NUCLEOTIDE SEQUENCE [LARGE SCALE GENOMIC DNA]</scope>
    <source>
        <strain evidence="2">CGMCC 4.7152</strain>
    </source>
</reference>
<protein>
    <submittedName>
        <fullName evidence="1">DinB family protein</fullName>
    </submittedName>
</protein>
<dbReference type="Proteomes" id="UP001595912">
    <property type="component" value="Unassembled WGS sequence"/>
</dbReference>
<dbReference type="EMBL" id="JBHSIU010000121">
    <property type="protein sequence ID" value="MFC5007331.1"/>
    <property type="molecule type" value="Genomic_DNA"/>
</dbReference>
<proteinExistence type="predicted"/>
<organism evidence="1 2">
    <name type="scientific">Dactylosporangium cerinum</name>
    <dbReference type="NCBI Taxonomy" id="1434730"/>
    <lineage>
        <taxon>Bacteria</taxon>
        <taxon>Bacillati</taxon>
        <taxon>Actinomycetota</taxon>
        <taxon>Actinomycetes</taxon>
        <taxon>Micromonosporales</taxon>
        <taxon>Micromonosporaceae</taxon>
        <taxon>Dactylosporangium</taxon>
    </lineage>
</organism>
<comment type="caution">
    <text evidence="1">The sequence shown here is derived from an EMBL/GenBank/DDBJ whole genome shotgun (WGS) entry which is preliminary data.</text>
</comment>
<dbReference type="Gene3D" id="1.20.120.450">
    <property type="entry name" value="dinb family like domain"/>
    <property type="match status" value="1"/>
</dbReference>
<evidence type="ECO:0000313" key="2">
    <source>
        <dbReference type="Proteomes" id="UP001595912"/>
    </source>
</evidence>
<gene>
    <name evidence="1" type="ORF">ACFPIJ_57170</name>
</gene>
<evidence type="ECO:0000313" key="1">
    <source>
        <dbReference type="EMBL" id="MFC5007331.1"/>
    </source>
</evidence>
<dbReference type="InterPro" id="IPR034660">
    <property type="entry name" value="DinB/YfiT-like"/>
</dbReference>
<keyword evidence="2" id="KW-1185">Reference proteome</keyword>
<dbReference type="RefSeq" id="WP_380127976.1">
    <property type="nucleotide sequence ID" value="NZ_JBHSIU010000121.1"/>
</dbReference>
<dbReference type="SUPFAM" id="SSF109854">
    <property type="entry name" value="DinB/YfiT-like putative metalloenzymes"/>
    <property type="match status" value="1"/>
</dbReference>
<name>A0ABV9WF26_9ACTN</name>
<dbReference type="InterPro" id="IPR007061">
    <property type="entry name" value="MST-like"/>
</dbReference>
<sequence length="165" mass="18151">MATDTFSTATERDALCGFLDQARDALIRKADGLSDQDARTAATVSSLSLLSLLKHSAVWERRWFQVIFAGRSFPDEWPAVADEGQDATFALTDDDTVQSVVAYYLEQIEASREIVAAGDLDARCARADLVDENLRWVAVHLIQETARHTGHADIIREAVDGSRGL</sequence>